<dbReference type="EMBL" id="MH293468">
    <property type="protein sequence ID" value="QBZ38176.1"/>
    <property type="molecule type" value="Genomic_DNA"/>
</dbReference>
<name>A0A7S5DBV0_9HEMI</name>
<organism evidence="2">
    <name type="scientific">Sogata hakonensis</name>
    <dbReference type="NCBI Taxonomy" id="871477"/>
    <lineage>
        <taxon>Eukaryota</taxon>
        <taxon>Metazoa</taxon>
        <taxon>Ecdysozoa</taxon>
        <taxon>Arthropoda</taxon>
        <taxon>Hexapoda</taxon>
        <taxon>Insecta</taxon>
        <taxon>Pterygota</taxon>
        <taxon>Neoptera</taxon>
        <taxon>Paraneoptera</taxon>
        <taxon>Hemiptera</taxon>
        <taxon>Auchenorrhyncha</taxon>
        <taxon>Fulgoroidea</taxon>
        <taxon>Delphacidae</taxon>
        <taxon>Delphacinae</taxon>
        <taxon>Sogata</taxon>
    </lineage>
</organism>
<evidence type="ECO:0000313" key="2">
    <source>
        <dbReference type="EMBL" id="QBZ38176.1"/>
    </source>
</evidence>
<keyword evidence="1" id="KW-0472">Membrane</keyword>
<feature type="transmembrane region" description="Helical" evidence="1">
    <location>
        <begin position="6"/>
        <end position="29"/>
    </location>
</feature>
<evidence type="ECO:0000256" key="1">
    <source>
        <dbReference type="SAM" id="Phobius"/>
    </source>
</evidence>
<accession>A0A7S5DBV0</accession>
<reference evidence="2" key="2">
    <citation type="journal article" date="2020" name="Genomics">
        <title>Contribution to the mitogenome diversity in Delphacinae: Phylogenetic and ecological implications.</title>
        <authorList>
            <person name="Huang Y.-X."/>
            <person name="Ren F.-J."/>
            <person name="Bartlett C.R."/>
            <person name="Wei Y.-S."/>
            <person name="Qin D.-Z."/>
        </authorList>
    </citation>
    <scope>NUCLEOTIDE SEQUENCE</scope>
</reference>
<keyword evidence="2" id="KW-0496">Mitochondrion</keyword>
<dbReference type="AlphaFoldDB" id="A0A7S5DBV0"/>
<gene>
    <name evidence="2" type="primary">ATP8</name>
</gene>
<geneLocation type="mitochondrion" evidence="2"/>
<keyword evidence="1" id="KW-1133">Transmembrane helix</keyword>
<reference evidence="2" key="1">
    <citation type="submission" date="2018-05" db="EMBL/GenBank/DDBJ databases">
        <authorList>
            <person name="Huang Y."/>
            <person name="Qin D."/>
        </authorList>
    </citation>
    <scope>NUCLEOTIDE SEQUENCE</scope>
</reference>
<proteinExistence type="predicted"/>
<sequence>MPQMSPYSWMTLLLMMNLMMNLFKLNLFFEEKC</sequence>
<keyword evidence="1" id="KW-0812">Transmembrane</keyword>
<protein>
    <submittedName>
        <fullName evidence="2">ATP synthase F0 subunit 8</fullName>
    </submittedName>
</protein>